<keyword evidence="2" id="KW-0472">Membrane</keyword>
<dbReference type="KEGG" id="sclo:SCLO_3001010"/>
<protein>
    <recommendedName>
        <fullName evidence="5">Type-F conjugative transfer system protein (TrbI_Ftype)</fullName>
    </recommendedName>
</protein>
<organism evidence="3 4">
    <name type="scientific">Sphingobium cloacae</name>
    <dbReference type="NCBI Taxonomy" id="120107"/>
    <lineage>
        <taxon>Bacteria</taxon>
        <taxon>Pseudomonadati</taxon>
        <taxon>Pseudomonadota</taxon>
        <taxon>Alphaproteobacteria</taxon>
        <taxon>Sphingomonadales</taxon>
        <taxon>Sphingomonadaceae</taxon>
        <taxon>Sphingobium</taxon>
    </lineage>
</organism>
<dbReference type="InterPro" id="IPR014115">
    <property type="entry name" value="TrbI_Ftype"/>
</dbReference>
<feature type="transmembrane region" description="Helical" evidence="2">
    <location>
        <begin position="24"/>
        <end position="48"/>
    </location>
</feature>
<accession>A0A1E1F8C6</accession>
<evidence type="ECO:0000313" key="4">
    <source>
        <dbReference type="Proteomes" id="UP000218272"/>
    </source>
</evidence>
<geneLocation type="plasmid" evidence="4">
    <name>psclo_3 dna</name>
</geneLocation>
<dbReference type="Proteomes" id="UP000218272">
    <property type="component" value="Plasmid pSCLO_3"/>
</dbReference>
<keyword evidence="2" id="KW-1133">Transmembrane helix</keyword>
<dbReference type="Pfam" id="PF09677">
    <property type="entry name" value="TrbI_Ftype"/>
    <property type="match status" value="1"/>
</dbReference>
<keyword evidence="2" id="KW-0812">Transmembrane</keyword>
<keyword evidence="3" id="KW-0614">Plasmid</keyword>
<evidence type="ECO:0008006" key="5">
    <source>
        <dbReference type="Google" id="ProtNLM"/>
    </source>
</evidence>
<dbReference type="EMBL" id="AP017657">
    <property type="protein sequence ID" value="BAV66768.1"/>
    <property type="molecule type" value="Genomic_DNA"/>
</dbReference>
<dbReference type="OrthoDB" id="7391267at2"/>
<reference evidence="3 4" key="1">
    <citation type="submission" date="2016-10" db="EMBL/GenBank/DDBJ databases">
        <title>Complete Genome Sequence of the Nonylphenol-Degrading Bacterium Sphingobium cloacae JCM 10874T.</title>
        <authorList>
            <person name="Ootsuka M."/>
            <person name="Nishizawa T."/>
            <person name="Ohta H."/>
        </authorList>
    </citation>
    <scope>NUCLEOTIDE SEQUENCE [LARGE SCALE GENOMIC DNA]</scope>
    <source>
        <strain evidence="3 4">JCM 10874</strain>
        <plasmid evidence="4">psclo_3 dna</plasmid>
    </source>
</reference>
<proteinExistence type="predicted"/>
<keyword evidence="4" id="KW-1185">Reference proteome</keyword>
<evidence type="ECO:0000256" key="2">
    <source>
        <dbReference type="SAM" id="Phobius"/>
    </source>
</evidence>
<evidence type="ECO:0000256" key="1">
    <source>
        <dbReference type="SAM" id="MobiDB-lite"/>
    </source>
</evidence>
<evidence type="ECO:0000313" key="3">
    <source>
        <dbReference type="EMBL" id="BAV66768.1"/>
    </source>
</evidence>
<name>A0A1E1F8C6_9SPHN</name>
<feature type="compositionally biased region" description="Low complexity" evidence="1">
    <location>
        <begin position="164"/>
        <end position="174"/>
    </location>
</feature>
<gene>
    <name evidence="3" type="ORF">SCLO_3001010</name>
</gene>
<feature type="region of interest" description="Disordered" evidence="1">
    <location>
        <begin position="164"/>
        <end position="217"/>
    </location>
</feature>
<sequence>MAEQTELDLPSPAPQPAAAAKRAIFAGFSSVQIVAGLLVIGVLIWGMWVTKALITPKQERIVSARLSSIVGEYVQAQARSTSPPAQVEAEMRKFMASLDKELERRSSGGEIVLVGEAVLTKNVPDITDKLKEAVYASGVARPKQASALELQQLEQQAMLAAQPQQPMTAQPAAPVGYPDPMAPAPMMPGAPAASAPQYEPPAATVSTFGGPDGSGGQ</sequence>
<dbReference type="AlphaFoldDB" id="A0A1E1F8C6"/>
<dbReference type="RefSeq" id="WP_020818500.1">
    <property type="nucleotide sequence ID" value="NZ_AP017657.1"/>
</dbReference>